<keyword evidence="3" id="KW-1185">Reference proteome</keyword>
<dbReference type="AlphaFoldDB" id="A0AAV5TN53"/>
<evidence type="ECO:0000313" key="2">
    <source>
        <dbReference type="EMBL" id="GMS95663.1"/>
    </source>
</evidence>
<comment type="caution">
    <text evidence="2">The sequence shown here is derived from an EMBL/GenBank/DDBJ whole genome shotgun (WGS) entry which is preliminary data.</text>
</comment>
<organism evidence="2 3">
    <name type="scientific">Pristionchus entomophagus</name>
    <dbReference type="NCBI Taxonomy" id="358040"/>
    <lineage>
        <taxon>Eukaryota</taxon>
        <taxon>Metazoa</taxon>
        <taxon>Ecdysozoa</taxon>
        <taxon>Nematoda</taxon>
        <taxon>Chromadorea</taxon>
        <taxon>Rhabditida</taxon>
        <taxon>Rhabditina</taxon>
        <taxon>Diplogasteromorpha</taxon>
        <taxon>Diplogasteroidea</taxon>
        <taxon>Neodiplogasteridae</taxon>
        <taxon>Pristionchus</taxon>
    </lineage>
</organism>
<reference evidence="2" key="1">
    <citation type="submission" date="2023-10" db="EMBL/GenBank/DDBJ databases">
        <title>Genome assembly of Pristionchus species.</title>
        <authorList>
            <person name="Yoshida K."/>
            <person name="Sommer R.J."/>
        </authorList>
    </citation>
    <scope>NUCLEOTIDE SEQUENCE</scope>
    <source>
        <strain evidence="2">RS0144</strain>
    </source>
</reference>
<sequence>MDLLRLRSPFSSESQIRAHRAQDVHRTEAVQDRRCNEQTRIVLIEKMQLNGRGPTADDHEALLRRKLGRATRRWRLSCSRATWN</sequence>
<proteinExistence type="predicted"/>
<protein>
    <recommendedName>
        <fullName evidence="4">Ribosomal protein</fullName>
    </recommendedName>
</protein>
<gene>
    <name evidence="1" type="ORF">PENTCL1PPCAC_17837</name>
    <name evidence="2" type="ORF">PENTCL1PPCAC_17838</name>
</gene>
<name>A0AAV5TN53_9BILA</name>
<evidence type="ECO:0000313" key="1">
    <source>
        <dbReference type="EMBL" id="GMS95662.1"/>
    </source>
</evidence>
<dbReference type="Proteomes" id="UP001432027">
    <property type="component" value="Unassembled WGS sequence"/>
</dbReference>
<dbReference type="EMBL" id="BTSX01000004">
    <property type="protein sequence ID" value="GMS95662.1"/>
    <property type="molecule type" value="Genomic_DNA"/>
</dbReference>
<evidence type="ECO:0000313" key="3">
    <source>
        <dbReference type="Proteomes" id="UP001432027"/>
    </source>
</evidence>
<dbReference type="EMBL" id="BTSX01000004">
    <property type="protein sequence ID" value="GMS95663.1"/>
    <property type="molecule type" value="Genomic_DNA"/>
</dbReference>
<accession>A0AAV5TN53</accession>
<evidence type="ECO:0008006" key="4">
    <source>
        <dbReference type="Google" id="ProtNLM"/>
    </source>
</evidence>